<keyword evidence="2 6" id="KW-0812">Transmembrane</keyword>
<comment type="caution">
    <text evidence="7">The sequence shown here is derived from an EMBL/GenBank/DDBJ whole genome shotgun (WGS) entry which is preliminary data.</text>
</comment>
<keyword evidence="3 6" id="KW-1133">Transmembrane helix</keyword>
<feature type="transmembrane region" description="Helical" evidence="6">
    <location>
        <begin position="191"/>
        <end position="209"/>
    </location>
</feature>
<evidence type="ECO:0000256" key="5">
    <source>
        <dbReference type="ARBA" id="ARBA00023170"/>
    </source>
</evidence>
<dbReference type="GO" id="GO:0007606">
    <property type="term" value="P:sensory perception of chemical stimulus"/>
    <property type="evidence" value="ECO:0007669"/>
    <property type="project" value="TreeGrafter"/>
</dbReference>
<dbReference type="PANTHER" id="PTHR21421:SF29">
    <property type="entry name" value="GUSTATORY RECEPTOR 5A FOR TREHALOSE-RELATED"/>
    <property type="match status" value="1"/>
</dbReference>
<reference evidence="7 8" key="1">
    <citation type="journal article" date="2019" name="Sci. Rep.">
        <title>Orb-weaving spider Araneus ventricosus genome elucidates the spidroin gene catalogue.</title>
        <authorList>
            <person name="Kono N."/>
            <person name="Nakamura H."/>
            <person name="Ohtoshi R."/>
            <person name="Moran D.A.P."/>
            <person name="Shinohara A."/>
            <person name="Yoshida Y."/>
            <person name="Fujiwara M."/>
            <person name="Mori M."/>
            <person name="Tomita M."/>
            <person name="Arakawa K."/>
        </authorList>
    </citation>
    <scope>NUCLEOTIDE SEQUENCE [LARGE SCALE GENOMIC DNA]</scope>
</reference>
<dbReference type="GO" id="GO:0016020">
    <property type="term" value="C:membrane"/>
    <property type="evidence" value="ECO:0007669"/>
    <property type="project" value="UniProtKB-SubCell"/>
</dbReference>
<evidence type="ECO:0000256" key="6">
    <source>
        <dbReference type="SAM" id="Phobius"/>
    </source>
</evidence>
<sequence length="398" mass="46194">MEYSSSVSLDISSERGGKHPFYLFLIAFRLFGLNLGGDDGTNSLLNIVSKLWTFMMFFCYHFWVLFDASWYFRNKVHENALAESVTVWVAVATFDILIAKRKIAREFMKIVVAEAFVLSERARKKHERNILLTFILVWIFVMIFLAQNIIFNFEKEYNKHHTVSLVGYMSLDLPDAQHVLLLKLDACLECFFVQGFLTMIIALYLLLGLSCEKWFQHLKYHCSNNERSSRLHEIKRFCTKFDHLSSHVQLLDRIFSLPVAVWLLMILVILCIRIVSILNPFLATTNQMILVTILSFGRAAVALIGMNFIADSIYKKAAKTIFQLDNFIREERSALNIIVYQEVLAAFTRFNFNPTHLTFWKIARLNRGFLMTCVGMMATYVIITIQMYPNAKRGLESM</sequence>
<keyword evidence="4 6" id="KW-0472">Membrane</keyword>
<dbReference type="Proteomes" id="UP000499080">
    <property type="component" value="Unassembled WGS sequence"/>
</dbReference>
<dbReference type="EMBL" id="BGPR01001657">
    <property type="protein sequence ID" value="GBM58940.1"/>
    <property type="molecule type" value="Genomic_DNA"/>
</dbReference>
<dbReference type="GO" id="GO:0051606">
    <property type="term" value="P:detection of stimulus"/>
    <property type="evidence" value="ECO:0007669"/>
    <property type="project" value="UniProtKB-ARBA"/>
</dbReference>
<evidence type="ECO:0000256" key="4">
    <source>
        <dbReference type="ARBA" id="ARBA00023136"/>
    </source>
</evidence>
<feature type="transmembrane region" description="Helical" evidence="6">
    <location>
        <begin position="20"/>
        <end position="37"/>
    </location>
</feature>
<feature type="transmembrane region" description="Helical" evidence="6">
    <location>
        <begin position="81"/>
        <end position="99"/>
    </location>
</feature>
<comment type="subcellular location">
    <subcellularLocation>
        <location evidence="1">Membrane</location>
        <topology evidence="1">Multi-pass membrane protein</topology>
    </subcellularLocation>
</comment>
<protein>
    <recommendedName>
        <fullName evidence="9">Gustatory receptor</fullName>
    </recommendedName>
</protein>
<feature type="transmembrane region" description="Helical" evidence="6">
    <location>
        <begin position="259"/>
        <end position="282"/>
    </location>
</feature>
<name>A0A4Y2GYS3_ARAVE</name>
<evidence type="ECO:0000313" key="7">
    <source>
        <dbReference type="EMBL" id="GBM58940.1"/>
    </source>
</evidence>
<gene>
    <name evidence="7" type="ORF">AVEN_65630_1</name>
</gene>
<evidence type="ECO:0000256" key="1">
    <source>
        <dbReference type="ARBA" id="ARBA00004141"/>
    </source>
</evidence>
<feature type="transmembrane region" description="Helical" evidence="6">
    <location>
        <begin position="130"/>
        <end position="151"/>
    </location>
</feature>
<evidence type="ECO:0008006" key="9">
    <source>
        <dbReference type="Google" id="ProtNLM"/>
    </source>
</evidence>
<feature type="transmembrane region" description="Helical" evidence="6">
    <location>
        <begin position="44"/>
        <end position="66"/>
    </location>
</feature>
<evidence type="ECO:0000313" key="8">
    <source>
        <dbReference type="Proteomes" id="UP000499080"/>
    </source>
</evidence>
<dbReference type="OrthoDB" id="6420184at2759"/>
<evidence type="ECO:0000256" key="3">
    <source>
        <dbReference type="ARBA" id="ARBA00022989"/>
    </source>
</evidence>
<organism evidence="7 8">
    <name type="scientific">Araneus ventricosus</name>
    <name type="common">Orbweaver spider</name>
    <name type="synonym">Epeira ventricosa</name>
    <dbReference type="NCBI Taxonomy" id="182803"/>
    <lineage>
        <taxon>Eukaryota</taxon>
        <taxon>Metazoa</taxon>
        <taxon>Ecdysozoa</taxon>
        <taxon>Arthropoda</taxon>
        <taxon>Chelicerata</taxon>
        <taxon>Arachnida</taxon>
        <taxon>Araneae</taxon>
        <taxon>Araneomorphae</taxon>
        <taxon>Entelegynae</taxon>
        <taxon>Araneoidea</taxon>
        <taxon>Araneidae</taxon>
        <taxon>Araneus</taxon>
    </lineage>
</organism>
<proteinExistence type="predicted"/>
<feature type="transmembrane region" description="Helical" evidence="6">
    <location>
        <begin position="288"/>
        <end position="310"/>
    </location>
</feature>
<evidence type="ECO:0000256" key="2">
    <source>
        <dbReference type="ARBA" id="ARBA00022692"/>
    </source>
</evidence>
<feature type="transmembrane region" description="Helical" evidence="6">
    <location>
        <begin position="369"/>
        <end position="388"/>
    </location>
</feature>
<accession>A0A4Y2GYS3</accession>
<dbReference type="PANTHER" id="PTHR21421">
    <property type="entry name" value="GUSTATORY RECEPTOR"/>
    <property type="match status" value="1"/>
</dbReference>
<keyword evidence="8" id="KW-1185">Reference proteome</keyword>
<keyword evidence="5" id="KW-0675">Receptor</keyword>
<dbReference type="GO" id="GO:0038023">
    <property type="term" value="F:signaling receptor activity"/>
    <property type="evidence" value="ECO:0007669"/>
    <property type="project" value="UniProtKB-ARBA"/>
</dbReference>
<dbReference type="AlphaFoldDB" id="A0A4Y2GYS3"/>